<evidence type="ECO:0000313" key="4">
    <source>
        <dbReference type="EMBL" id="SHI65820.1"/>
    </source>
</evidence>
<organism evidence="4 5">
    <name type="scientific">Dethiosulfatibacter aminovorans DSM 17477</name>
    <dbReference type="NCBI Taxonomy" id="1121476"/>
    <lineage>
        <taxon>Bacteria</taxon>
        <taxon>Bacillati</taxon>
        <taxon>Bacillota</taxon>
        <taxon>Tissierellia</taxon>
        <taxon>Dethiosulfatibacter</taxon>
    </lineage>
</organism>
<keyword evidence="5" id="KW-1185">Reference proteome</keyword>
<dbReference type="Proteomes" id="UP000184052">
    <property type="component" value="Unassembled WGS sequence"/>
</dbReference>
<dbReference type="OrthoDB" id="9812484at2"/>
<dbReference type="InterPro" id="IPR001647">
    <property type="entry name" value="HTH_TetR"/>
</dbReference>
<sequence>MGRYKKGIETKNNITNAAKSLFYLQGLNSTTVQKIADLASVNLGLLSYYFKTKNNIIIAIYSDFLNSIRETVLNELGKDKESCLVNMVIIRIFYDVVFSDSNNLRFFRETIEKDIIHNLLEEVTINNYINISESNGISIEKDKLKTIAIFESGGRINLLKNYFNNNFEMDLDNMLNTIISNTPKLLCVNKDEIHKHMVDSKKIQESMDYSKLKLLI</sequence>
<protein>
    <submittedName>
        <fullName evidence="4">Transcriptional regulator, TetR family</fullName>
    </submittedName>
</protein>
<dbReference type="Pfam" id="PF00440">
    <property type="entry name" value="TetR_N"/>
    <property type="match status" value="1"/>
</dbReference>
<accession>A0A1M6CXY7</accession>
<dbReference type="SUPFAM" id="SSF46689">
    <property type="entry name" value="Homeodomain-like"/>
    <property type="match status" value="1"/>
</dbReference>
<dbReference type="PROSITE" id="PS01081">
    <property type="entry name" value="HTH_TETR_1"/>
    <property type="match status" value="1"/>
</dbReference>
<feature type="DNA-binding region" description="H-T-H motif" evidence="2">
    <location>
        <begin position="31"/>
        <end position="50"/>
    </location>
</feature>
<dbReference type="PROSITE" id="PS50977">
    <property type="entry name" value="HTH_TETR_2"/>
    <property type="match status" value="1"/>
</dbReference>
<gene>
    <name evidence="4" type="ORF">SAMN02745751_00715</name>
</gene>
<reference evidence="4 5" key="1">
    <citation type="submission" date="2016-11" db="EMBL/GenBank/DDBJ databases">
        <authorList>
            <person name="Jaros S."/>
            <person name="Januszkiewicz K."/>
            <person name="Wedrychowicz H."/>
        </authorList>
    </citation>
    <scope>NUCLEOTIDE SEQUENCE [LARGE SCALE GENOMIC DNA]</scope>
    <source>
        <strain evidence="4 5">DSM 17477</strain>
    </source>
</reference>
<dbReference type="GO" id="GO:0003677">
    <property type="term" value="F:DNA binding"/>
    <property type="evidence" value="ECO:0007669"/>
    <property type="project" value="UniProtKB-UniRule"/>
</dbReference>
<evidence type="ECO:0000256" key="2">
    <source>
        <dbReference type="PROSITE-ProRule" id="PRU00335"/>
    </source>
</evidence>
<dbReference type="STRING" id="1121476.SAMN02745751_00715"/>
<dbReference type="Gene3D" id="1.10.357.10">
    <property type="entry name" value="Tetracycline Repressor, domain 2"/>
    <property type="match status" value="1"/>
</dbReference>
<dbReference type="EMBL" id="FQZL01000006">
    <property type="protein sequence ID" value="SHI65820.1"/>
    <property type="molecule type" value="Genomic_DNA"/>
</dbReference>
<dbReference type="InterPro" id="IPR023772">
    <property type="entry name" value="DNA-bd_HTH_TetR-type_CS"/>
</dbReference>
<keyword evidence="1 2" id="KW-0238">DNA-binding</keyword>
<proteinExistence type="predicted"/>
<feature type="domain" description="HTH tetR-type" evidence="3">
    <location>
        <begin position="8"/>
        <end position="68"/>
    </location>
</feature>
<dbReference type="AlphaFoldDB" id="A0A1M6CXY7"/>
<name>A0A1M6CXY7_9FIRM</name>
<evidence type="ECO:0000256" key="1">
    <source>
        <dbReference type="ARBA" id="ARBA00023125"/>
    </source>
</evidence>
<evidence type="ECO:0000313" key="5">
    <source>
        <dbReference type="Proteomes" id="UP000184052"/>
    </source>
</evidence>
<dbReference type="RefSeq" id="WP_073047293.1">
    <property type="nucleotide sequence ID" value="NZ_FQZL01000006.1"/>
</dbReference>
<evidence type="ECO:0000259" key="3">
    <source>
        <dbReference type="PROSITE" id="PS50977"/>
    </source>
</evidence>
<dbReference type="InterPro" id="IPR009057">
    <property type="entry name" value="Homeodomain-like_sf"/>
</dbReference>